<proteinExistence type="predicted"/>
<keyword evidence="3" id="KW-1185">Reference proteome</keyword>
<evidence type="ECO:0000313" key="3">
    <source>
        <dbReference type="Proteomes" id="UP001237642"/>
    </source>
</evidence>
<organism evidence="2 3">
    <name type="scientific">Heracleum sosnowskyi</name>
    <dbReference type="NCBI Taxonomy" id="360622"/>
    <lineage>
        <taxon>Eukaryota</taxon>
        <taxon>Viridiplantae</taxon>
        <taxon>Streptophyta</taxon>
        <taxon>Embryophyta</taxon>
        <taxon>Tracheophyta</taxon>
        <taxon>Spermatophyta</taxon>
        <taxon>Magnoliopsida</taxon>
        <taxon>eudicotyledons</taxon>
        <taxon>Gunneridae</taxon>
        <taxon>Pentapetalae</taxon>
        <taxon>asterids</taxon>
        <taxon>campanulids</taxon>
        <taxon>Apiales</taxon>
        <taxon>Apiaceae</taxon>
        <taxon>Apioideae</taxon>
        <taxon>apioid superclade</taxon>
        <taxon>Tordylieae</taxon>
        <taxon>Tordyliinae</taxon>
        <taxon>Heracleum</taxon>
    </lineage>
</organism>
<comment type="caution">
    <text evidence="2">The sequence shown here is derived from an EMBL/GenBank/DDBJ whole genome shotgun (WGS) entry which is preliminary data.</text>
</comment>
<evidence type="ECO:0000256" key="1">
    <source>
        <dbReference type="SAM" id="Phobius"/>
    </source>
</evidence>
<dbReference type="EMBL" id="JAUIZM010000002">
    <property type="protein sequence ID" value="KAK1398618.1"/>
    <property type="molecule type" value="Genomic_DNA"/>
</dbReference>
<sequence>MASSSLNQATTIAALHSDIIQTHLLKKFDGPSLASAASTCRFLNTLCNKECLWEDISNSTWNSIKHPLVRQTISSFPGGYRSFYSDSFPVLRPSISQGSLGDQVHGSELISAVDIHLGSKPVFSKVTVTDTESSGFPGSVFCVDLINYEETAEIPIIYEGDDKECMSKLEENLTLSWIVIDPTLKRAANVSSLRPVSVRPHWDGSGIKVTYATVLSGACCGIETTQLVECRIVAFFGCEEGKKLQLRELSLCVVDMVKTRLNGEKSMKILKGAMQSGERKKENGDGKMMYVKYLNFKRHAKDDKKRTRDKVYRVLWVFHAIIWALFAISLISSLL</sequence>
<evidence type="ECO:0000313" key="2">
    <source>
        <dbReference type="EMBL" id="KAK1398618.1"/>
    </source>
</evidence>
<protein>
    <submittedName>
        <fullName evidence="2">F-box domain-containing protein</fullName>
    </submittedName>
</protein>
<reference evidence="2" key="1">
    <citation type="submission" date="2023-02" db="EMBL/GenBank/DDBJ databases">
        <title>Genome of toxic invasive species Heracleum sosnowskyi carries increased number of genes despite the absence of recent whole-genome duplications.</title>
        <authorList>
            <person name="Schelkunov M."/>
            <person name="Shtratnikova V."/>
            <person name="Makarenko M."/>
            <person name="Klepikova A."/>
            <person name="Omelchenko D."/>
            <person name="Novikova G."/>
            <person name="Obukhova E."/>
            <person name="Bogdanov V."/>
            <person name="Penin A."/>
            <person name="Logacheva M."/>
        </authorList>
    </citation>
    <scope>NUCLEOTIDE SEQUENCE</scope>
    <source>
        <strain evidence="2">Hsosn_3</strain>
        <tissue evidence="2">Leaf</tissue>
    </source>
</reference>
<dbReference type="InterPro" id="IPR045283">
    <property type="entry name" value="AT3G44326-like"/>
</dbReference>
<reference evidence="2" key="2">
    <citation type="submission" date="2023-05" db="EMBL/GenBank/DDBJ databases">
        <authorList>
            <person name="Schelkunov M.I."/>
        </authorList>
    </citation>
    <scope>NUCLEOTIDE SEQUENCE</scope>
    <source>
        <strain evidence="2">Hsosn_3</strain>
        <tissue evidence="2">Leaf</tissue>
    </source>
</reference>
<dbReference type="PANTHER" id="PTHR33736">
    <property type="entry name" value="F-BOX PROTEIN-RELATED"/>
    <property type="match status" value="1"/>
</dbReference>
<dbReference type="AlphaFoldDB" id="A0AAD8J796"/>
<keyword evidence="1" id="KW-0812">Transmembrane</keyword>
<dbReference type="PANTHER" id="PTHR33736:SF13">
    <property type="entry name" value="OS11G0155100 PROTEIN"/>
    <property type="match status" value="1"/>
</dbReference>
<name>A0AAD8J796_9APIA</name>
<gene>
    <name evidence="2" type="ORF">POM88_008481</name>
</gene>
<dbReference type="SUPFAM" id="SSF81383">
    <property type="entry name" value="F-box domain"/>
    <property type="match status" value="1"/>
</dbReference>
<dbReference type="InterPro" id="IPR036047">
    <property type="entry name" value="F-box-like_dom_sf"/>
</dbReference>
<keyword evidence="1" id="KW-0472">Membrane</keyword>
<feature type="transmembrane region" description="Helical" evidence="1">
    <location>
        <begin position="314"/>
        <end position="334"/>
    </location>
</feature>
<keyword evidence="1" id="KW-1133">Transmembrane helix</keyword>
<accession>A0AAD8J796</accession>
<dbReference type="Proteomes" id="UP001237642">
    <property type="component" value="Unassembled WGS sequence"/>
</dbReference>